<comment type="similarity">
    <text evidence="2 7">Belongs to the type IA topoisomerase family.</text>
</comment>
<dbReference type="SUPFAM" id="SSF56712">
    <property type="entry name" value="Prokaryotic type I DNA topoisomerase"/>
    <property type="match status" value="1"/>
</dbReference>
<evidence type="ECO:0000313" key="10">
    <source>
        <dbReference type="EMBL" id="LAC27252.1"/>
    </source>
</evidence>
<dbReference type="GO" id="GO:0003917">
    <property type="term" value="F:DNA topoisomerase type I (single strand cut, ATP-independent) activity"/>
    <property type="evidence" value="ECO:0007669"/>
    <property type="project" value="UniProtKB-EC"/>
</dbReference>
<dbReference type="PROSITE" id="PS00396">
    <property type="entry name" value="TOPO_IA_1"/>
    <property type="match status" value="1"/>
</dbReference>
<dbReference type="GO" id="GO:0003677">
    <property type="term" value="F:DNA binding"/>
    <property type="evidence" value="ECO:0007669"/>
    <property type="project" value="UniProtKB-KW"/>
</dbReference>
<dbReference type="Gene3D" id="2.70.20.10">
    <property type="entry name" value="Topoisomerase I, domain 3"/>
    <property type="match status" value="1"/>
</dbReference>
<name>A0A6A7GAS3_9CRUS</name>
<evidence type="ECO:0000256" key="3">
    <source>
        <dbReference type="ARBA" id="ARBA00012891"/>
    </source>
</evidence>
<dbReference type="GO" id="GO:0006281">
    <property type="term" value="P:DNA repair"/>
    <property type="evidence" value="ECO:0007669"/>
    <property type="project" value="TreeGrafter"/>
</dbReference>
<dbReference type="InterPro" id="IPR013824">
    <property type="entry name" value="Topo_IA_cen_sub1"/>
</dbReference>
<comment type="catalytic activity">
    <reaction evidence="1 7">
        <text>ATP-independent breakage of single-stranded DNA, followed by passage and rejoining.</text>
        <dbReference type="EC" id="5.6.2.1"/>
    </reaction>
</comment>
<dbReference type="SMART" id="SM00436">
    <property type="entry name" value="TOP1Bc"/>
    <property type="match status" value="1"/>
</dbReference>
<keyword evidence="6 7" id="KW-0413">Isomerase</keyword>
<dbReference type="AlphaFoldDB" id="A0A6A7GAS3"/>
<dbReference type="InterPro" id="IPR013497">
    <property type="entry name" value="Topo_IA_cen"/>
</dbReference>
<dbReference type="GO" id="GO:0006310">
    <property type="term" value="P:DNA recombination"/>
    <property type="evidence" value="ECO:0007669"/>
    <property type="project" value="TreeGrafter"/>
</dbReference>
<dbReference type="InterPro" id="IPR034144">
    <property type="entry name" value="TOPRIM_TopoIII"/>
</dbReference>
<reference evidence="10" key="1">
    <citation type="submission" date="2017-11" db="EMBL/GenBank/DDBJ databases">
        <title>The sensing device of the deep-sea amphipod.</title>
        <authorList>
            <person name="Kobayashi H."/>
            <person name="Nagahama T."/>
            <person name="Arai W."/>
            <person name="Sasagawa Y."/>
            <person name="Umeda M."/>
            <person name="Hayashi T."/>
            <person name="Nikaido I."/>
            <person name="Watanabe H."/>
            <person name="Oguri K."/>
            <person name="Kitazato H."/>
            <person name="Fujioka K."/>
            <person name="Kido Y."/>
            <person name="Takami H."/>
        </authorList>
    </citation>
    <scope>NUCLEOTIDE SEQUENCE</scope>
    <source>
        <tissue evidence="10">Whole body</tissue>
    </source>
</reference>
<evidence type="ECO:0000256" key="5">
    <source>
        <dbReference type="ARBA" id="ARBA00023125"/>
    </source>
</evidence>
<dbReference type="InterPro" id="IPR003602">
    <property type="entry name" value="Topo_IA_DNA-bd_dom"/>
</dbReference>
<feature type="domain" description="Toprim" evidence="8">
    <location>
        <begin position="2"/>
        <end position="134"/>
    </location>
</feature>
<dbReference type="InterPro" id="IPR023405">
    <property type="entry name" value="Topo_IA_core_domain"/>
</dbReference>
<dbReference type="CDD" id="cd03362">
    <property type="entry name" value="TOPRIM_TopoIA_TopoIII"/>
    <property type="match status" value="1"/>
</dbReference>
<dbReference type="Gene3D" id="1.10.290.10">
    <property type="entry name" value="Topoisomerase I, domain 4"/>
    <property type="match status" value="1"/>
</dbReference>
<evidence type="ECO:0000256" key="4">
    <source>
        <dbReference type="ARBA" id="ARBA00023029"/>
    </source>
</evidence>
<dbReference type="InterPro" id="IPR000380">
    <property type="entry name" value="Topo_IA"/>
</dbReference>
<evidence type="ECO:0000256" key="2">
    <source>
        <dbReference type="ARBA" id="ARBA00009446"/>
    </source>
</evidence>
<dbReference type="Pfam" id="PF01131">
    <property type="entry name" value="Topoisom_bac"/>
    <property type="match status" value="1"/>
</dbReference>
<dbReference type="PROSITE" id="PS50880">
    <property type="entry name" value="TOPRIM"/>
    <property type="match status" value="1"/>
</dbReference>
<proteinExistence type="evidence at transcript level"/>
<dbReference type="PRINTS" id="PR00417">
    <property type="entry name" value="PRTPISMRASEI"/>
</dbReference>
<dbReference type="SMART" id="SM00493">
    <property type="entry name" value="TOPRIM"/>
    <property type="match status" value="1"/>
</dbReference>
<dbReference type="InterPro" id="IPR013825">
    <property type="entry name" value="Topo_IA_cen_sub2"/>
</dbReference>
<comment type="function">
    <text evidence="7">Introduces a single-strand break via transesterification at a target site in duplex DNA. Releases the supercoiling and torsional tension of DNA introduced during the DNA replication and transcription by transiently cleaving and rejoining one strand of the DNA duplex. The scissile phosphodiester is attacked by the catalytic tyrosine of the enzyme, resulting in the formation of a DNA-(5'-phosphotyrosyl)-enzyme intermediate and the expulsion of a 3'-OH DNA strand.</text>
</comment>
<dbReference type="GO" id="GO:0006265">
    <property type="term" value="P:DNA topological change"/>
    <property type="evidence" value="ECO:0007669"/>
    <property type="project" value="InterPro"/>
</dbReference>
<sequence length="695" mass="80795">MKKLIIAEKPSLGRNIARALGLKKRGNGYIEGEKYIVSWAFGHLFELFDVDGYYAQKMKWKDVELPFTPKKFKFKVKQNKGVEDQFKILKKLMEREDVDGIINCGDADREGQIIVDRIIKESRCKKEVFRLWLPEQTLETIRKEVKEIKPDKEYLPLAFEGYSRMVMDWLFGINLTRYITLKSGQLMPVGRVLIPVLKFIYDRDMEILKFVKEKYIQLENQNEKDGVKFKLTLPTKFSLVGKNSSEEEANKRCDGLNKEKGKVLFKENKEIKKQPPKLFSLSTLQSYLSTKNKINFKSSLEIIQKLYENGYITYPRTNTEYLATNEKGKVKQLIKAMSKNHNLKFKDSKKIFDDEKVESHSALIPTLKFPKKNLGEKELIIYKSILHRFLANFVAEETITAKVVVTIGVGKDRFKLTGESVVQEGFYKYEPATFDNKLPNFIEGDSFKVNFKKILKETKPPKKVSERELAAHLKNPFKKSTDTEEDEYRAMLKGIEIGTEATRTGIIENAKKYEYISQKKSNFSVEPLGIKVIETLNKLNVDLYKTKTVEFSKLLKQVYKGNSSIQDTIDLVTVELKKIIGQNIDILRVYNDSDREVIEACPRCGKNIYENSKGFSCVGYRDIPPCNFTLWKIMKFKSIEIKISKTRAKKLIKGESILIKKIKGRDKKVYSAEFKLEYKEKYVNLKLEKYFLEKE</sequence>
<evidence type="ECO:0000259" key="8">
    <source>
        <dbReference type="PROSITE" id="PS50880"/>
    </source>
</evidence>
<dbReference type="EC" id="5.6.2.1" evidence="3 7"/>
<dbReference type="Gene3D" id="3.40.50.140">
    <property type="match status" value="1"/>
</dbReference>
<dbReference type="InterPro" id="IPR006171">
    <property type="entry name" value="TOPRIM_dom"/>
</dbReference>
<keyword evidence="4 7" id="KW-0799">Topoisomerase</keyword>
<dbReference type="InterPro" id="IPR023406">
    <property type="entry name" value="Topo_IA_AS"/>
</dbReference>
<dbReference type="EMBL" id="IACT01008140">
    <property type="protein sequence ID" value="LAC27252.1"/>
    <property type="molecule type" value="mRNA"/>
</dbReference>
<protein>
    <recommendedName>
        <fullName evidence="3 7">DNA topoisomerase</fullName>
        <ecNumber evidence="3 7">5.6.2.1</ecNumber>
    </recommendedName>
</protein>
<dbReference type="PANTHER" id="PTHR11390:SF21">
    <property type="entry name" value="DNA TOPOISOMERASE 3-ALPHA"/>
    <property type="match status" value="1"/>
</dbReference>
<dbReference type="Pfam" id="PF01751">
    <property type="entry name" value="Toprim"/>
    <property type="match status" value="1"/>
</dbReference>
<feature type="domain" description="Topo IA-type catalytic" evidence="9">
    <location>
        <begin position="154"/>
        <end position="580"/>
    </location>
</feature>
<evidence type="ECO:0000256" key="6">
    <source>
        <dbReference type="ARBA" id="ARBA00023235"/>
    </source>
</evidence>
<accession>A0A6A7GAS3</accession>
<dbReference type="Gene3D" id="1.10.460.10">
    <property type="entry name" value="Topoisomerase I, domain 2"/>
    <property type="match status" value="1"/>
</dbReference>
<evidence type="ECO:0000259" key="9">
    <source>
        <dbReference type="PROSITE" id="PS52039"/>
    </source>
</evidence>
<keyword evidence="5 7" id="KW-0238">DNA-binding</keyword>
<dbReference type="InterPro" id="IPR013826">
    <property type="entry name" value="Topo_IA_cen_sub3"/>
</dbReference>
<evidence type="ECO:0000256" key="7">
    <source>
        <dbReference type="RuleBase" id="RU362092"/>
    </source>
</evidence>
<organism evidence="10">
    <name type="scientific">Hirondellea gigas</name>
    <dbReference type="NCBI Taxonomy" id="1518452"/>
    <lineage>
        <taxon>Eukaryota</taxon>
        <taxon>Metazoa</taxon>
        <taxon>Ecdysozoa</taxon>
        <taxon>Arthropoda</taxon>
        <taxon>Crustacea</taxon>
        <taxon>Multicrustacea</taxon>
        <taxon>Malacostraca</taxon>
        <taxon>Eumalacostraca</taxon>
        <taxon>Peracarida</taxon>
        <taxon>Amphipoda</taxon>
        <taxon>Amphilochidea</taxon>
        <taxon>Lysianassida</taxon>
        <taxon>Lysianassidira</taxon>
        <taxon>Lysianassoidea</taxon>
        <taxon>Lysianassidae</taxon>
        <taxon>Hirondellea</taxon>
    </lineage>
</organism>
<dbReference type="InterPro" id="IPR003601">
    <property type="entry name" value="Topo_IA_2"/>
</dbReference>
<evidence type="ECO:0000256" key="1">
    <source>
        <dbReference type="ARBA" id="ARBA00000213"/>
    </source>
</evidence>
<dbReference type="PANTHER" id="PTHR11390">
    <property type="entry name" value="PROKARYOTIC DNA TOPOISOMERASE"/>
    <property type="match status" value="1"/>
</dbReference>
<dbReference type="SMART" id="SM00437">
    <property type="entry name" value="TOP1Ac"/>
    <property type="match status" value="1"/>
</dbReference>
<dbReference type="PROSITE" id="PS52039">
    <property type="entry name" value="TOPO_IA_2"/>
    <property type="match status" value="1"/>
</dbReference>